<dbReference type="Gene3D" id="1.25.40.10">
    <property type="entry name" value="Tetratricopeptide repeat domain"/>
    <property type="match status" value="1"/>
</dbReference>
<dbReference type="InterPro" id="IPR002885">
    <property type="entry name" value="PPR_rpt"/>
</dbReference>
<feature type="repeat" description="PPR" evidence="2">
    <location>
        <begin position="22"/>
        <end position="57"/>
    </location>
</feature>
<keyword evidence="1" id="KW-0677">Repeat</keyword>
<dbReference type="PANTHER" id="PTHR47926">
    <property type="entry name" value="PENTATRICOPEPTIDE REPEAT-CONTAINING PROTEIN"/>
    <property type="match status" value="1"/>
</dbReference>
<comment type="caution">
    <text evidence="3">The sequence shown here is derived from an EMBL/GenBank/DDBJ whole genome shotgun (WGS) entry which is preliminary data.</text>
</comment>
<evidence type="ECO:0000256" key="1">
    <source>
        <dbReference type="ARBA" id="ARBA00022737"/>
    </source>
</evidence>
<dbReference type="AlphaFoldDB" id="A0A835LGV8"/>
<dbReference type="Pfam" id="PF13041">
    <property type="entry name" value="PPR_2"/>
    <property type="match status" value="1"/>
</dbReference>
<sequence length="195" mass="22180">MYTCCGVTDVAKRFFDKMGEKDAVTWNIMITHFSKQDDDMELARKLFDEMPKKSVRGTLNEVTVVAVLVTCADLGALDLEIARDVFYEMKGRTVVSWSAMIGGYAMHVQAEEALKFFFKMSRIGGCKVHKNVELAEEAIKHLLVLEPLNDGYYVVLSNVYADAGRWEDAARVRMLMSMRGMQWRSAWGTLLLMEL</sequence>
<evidence type="ECO:0000313" key="4">
    <source>
        <dbReference type="Proteomes" id="UP000631114"/>
    </source>
</evidence>
<accession>A0A835LGV8</accession>
<dbReference type="Pfam" id="PF20431">
    <property type="entry name" value="E_motif"/>
    <property type="match status" value="1"/>
</dbReference>
<dbReference type="InterPro" id="IPR011990">
    <property type="entry name" value="TPR-like_helical_dom_sf"/>
</dbReference>
<evidence type="ECO:0000256" key="2">
    <source>
        <dbReference type="PROSITE-ProRule" id="PRU00708"/>
    </source>
</evidence>
<reference evidence="3 4" key="1">
    <citation type="submission" date="2020-10" db="EMBL/GenBank/DDBJ databases">
        <title>The Coptis chinensis genome and diversification of protoberbering-type alkaloids.</title>
        <authorList>
            <person name="Wang B."/>
            <person name="Shu S."/>
            <person name="Song C."/>
            <person name="Liu Y."/>
        </authorList>
    </citation>
    <scope>NUCLEOTIDE SEQUENCE [LARGE SCALE GENOMIC DNA]</scope>
    <source>
        <strain evidence="3">HL-2020</strain>
        <tissue evidence="3">Leaf</tissue>
    </source>
</reference>
<evidence type="ECO:0000313" key="3">
    <source>
        <dbReference type="EMBL" id="KAF9594265.1"/>
    </source>
</evidence>
<gene>
    <name evidence="3" type="ORF">IFM89_028922</name>
</gene>
<dbReference type="InterPro" id="IPR046848">
    <property type="entry name" value="E_motif"/>
</dbReference>
<evidence type="ECO:0008006" key="5">
    <source>
        <dbReference type="Google" id="ProtNLM"/>
    </source>
</evidence>
<dbReference type="Proteomes" id="UP000631114">
    <property type="component" value="Unassembled WGS sequence"/>
</dbReference>
<dbReference type="EMBL" id="JADFTS010000008">
    <property type="protein sequence ID" value="KAF9594265.1"/>
    <property type="molecule type" value="Genomic_DNA"/>
</dbReference>
<protein>
    <recommendedName>
        <fullName evidence="5">Pentatricopeptide repeat-containing protein</fullName>
    </recommendedName>
</protein>
<dbReference type="PROSITE" id="PS51375">
    <property type="entry name" value="PPR"/>
    <property type="match status" value="1"/>
</dbReference>
<dbReference type="OrthoDB" id="1937829at2759"/>
<dbReference type="GO" id="GO:0009451">
    <property type="term" value="P:RNA modification"/>
    <property type="evidence" value="ECO:0007669"/>
    <property type="project" value="InterPro"/>
</dbReference>
<organism evidence="3 4">
    <name type="scientific">Coptis chinensis</name>
    <dbReference type="NCBI Taxonomy" id="261450"/>
    <lineage>
        <taxon>Eukaryota</taxon>
        <taxon>Viridiplantae</taxon>
        <taxon>Streptophyta</taxon>
        <taxon>Embryophyta</taxon>
        <taxon>Tracheophyta</taxon>
        <taxon>Spermatophyta</taxon>
        <taxon>Magnoliopsida</taxon>
        <taxon>Ranunculales</taxon>
        <taxon>Ranunculaceae</taxon>
        <taxon>Coptidoideae</taxon>
        <taxon>Coptis</taxon>
    </lineage>
</organism>
<dbReference type="GO" id="GO:0003723">
    <property type="term" value="F:RNA binding"/>
    <property type="evidence" value="ECO:0007669"/>
    <property type="project" value="InterPro"/>
</dbReference>
<keyword evidence="4" id="KW-1185">Reference proteome</keyword>
<name>A0A835LGV8_9MAGN</name>
<dbReference type="NCBIfam" id="TIGR00756">
    <property type="entry name" value="PPR"/>
    <property type="match status" value="1"/>
</dbReference>
<proteinExistence type="predicted"/>
<dbReference type="InterPro" id="IPR046960">
    <property type="entry name" value="PPR_At4g14850-like_plant"/>
</dbReference>
<dbReference type="Pfam" id="PF01535">
    <property type="entry name" value="PPR"/>
    <property type="match status" value="1"/>
</dbReference>
<dbReference type="PANTHER" id="PTHR47926:SF458">
    <property type="entry name" value="PENTATRICOPEPTIDE REPEAT-CONTAINING PROTEIN"/>
    <property type="match status" value="1"/>
</dbReference>